<organism evidence="1 2">
    <name type="scientific">Yinghuangia aomiensis</name>
    <dbReference type="NCBI Taxonomy" id="676205"/>
    <lineage>
        <taxon>Bacteria</taxon>
        <taxon>Bacillati</taxon>
        <taxon>Actinomycetota</taxon>
        <taxon>Actinomycetes</taxon>
        <taxon>Kitasatosporales</taxon>
        <taxon>Streptomycetaceae</taxon>
        <taxon>Yinghuangia</taxon>
    </lineage>
</organism>
<dbReference type="SUPFAM" id="SSF46458">
    <property type="entry name" value="Globin-like"/>
    <property type="match status" value="1"/>
</dbReference>
<protein>
    <recommendedName>
        <fullName evidence="3">Hemoglobin</fullName>
    </recommendedName>
</protein>
<evidence type="ECO:0000313" key="2">
    <source>
        <dbReference type="Proteomes" id="UP001500466"/>
    </source>
</evidence>
<dbReference type="CDD" id="cd08916">
    <property type="entry name" value="TrHb3_P"/>
    <property type="match status" value="1"/>
</dbReference>
<dbReference type="InterPro" id="IPR012292">
    <property type="entry name" value="Globin/Proto"/>
</dbReference>
<evidence type="ECO:0008006" key="3">
    <source>
        <dbReference type="Google" id="ProtNLM"/>
    </source>
</evidence>
<comment type="caution">
    <text evidence="1">The sequence shown here is derived from an EMBL/GenBank/DDBJ whole genome shotgun (WGS) entry which is preliminary data.</text>
</comment>
<gene>
    <name evidence="1" type="ORF">GCM10023205_49590</name>
</gene>
<name>A0ABP9HRM2_9ACTN</name>
<dbReference type="InterPro" id="IPR009050">
    <property type="entry name" value="Globin-like_sf"/>
</dbReference>
<reference evidence="2" key="1">
    <citation type="journal article" date="2019" name="Int. J. Syst. Evol. Microbiol.">
        <title>The Global Catalogue of Microorganisms (GCM) 10K type strain sequencing project: providing services to taxonomists for standard genome sequencing and annotation.</title>
        <authorList>
            <consortium name="The Broad Institute Genomics Platform"/>
            <consortium name="The Broad Institute Genome Sequencing Center for Infectious Disease"/>
            <person name="Wu L."/>
            <person name="Ma J."/>
        </authorList>
    </citation>
    <scope>NUCLEOTIDE SEQUENCE [LARGE SCALE GENOMIC DNA]</scope>
    <source>
        <strain evidence="2">JCM 17986</strain>
    </source>
</reference>
<accession>A0ABP9HRM2</accession>
<sequence length="148" mass="16227">MGQERRDIATRSDIVVLLEDFYAAAFADPLLGPVFVDVARMDLAAHLPRLADFWEVALLKRGTYQGNALAPHRALHAVHPLTAEHFDTWLALWTAAVENRFAGPAATRAVVQAGRVAAAMRKRLDVRAPAWTAAPEGRRMLPLSGHAE</sequence>
<dbReference type="Gene3D" id="1.10.490.10">
    <property type="entry name" value="Globins"/>
    <property type="match status" value="1"/>
</dbReference>
<evidence type="ECO:0000313" key="1">
    <source>
        <dbReference type="EMBL" id="GAA4976510.1"/>
    </source>
</evidence>
<dbReference type="RefSeq" id="WP_345677861.1">
    <property type="nucleotide sequence ID" value="NZ_BAABHS010000018.1"/>
</dbReference>
<dbReference type="EMBL" id="BAABHS010000018">
    <property type="protein sequence ID" value="GAA4976510.1"/>
    <property type="molecule type" value="Genomic_DNA"/>
</dbReference>
<proteinExistence type="predicted"/>
<keyword evidence="2" id="KW-1185">Reference proteome</keyword>
<dbReference type="Proteomes" id="UP001500466">
    <property type="component" value="Unassembled WGS sequence"/>
</dbReference>